<evidence type="ECO:0000313" key="1">
    <source>
        <dbReference type="EMBL" id="AOY12045.1"/>
    </source>
</evidence>
<gene>
    <name evidence="1" type="ORF">SEA_PHAEDER_61</name>
</gene>
<reference evidence="1 2" key="1">
    <citation type="submission" date="2016-08" db="EMBL/GenBank/DDBJ databases">
        <authorList>
            <person name="Boring B."/>
            <person name="Douthitt C."/>
            <person name="Geer P."/>
            <person name="Hernandez S."/>
            <person name="Lanzana K."/>
            <person name="McCart M."/>
            <person name="McMahon J."/>
            <person name="Meservey I."/>
            <person name="Miller M."/>
            <person name="Nelson J."/>
            <person name="Ortiz E."/>
            <person name="Wiersma-Koch H."/>
            <person name="D'Elia T."/>
            <person name="Warner M.H."/>
            <person name="Garlena R.A."/>
            <person name="Russell D.A."/>
            <person name="Pope W.H."/>
            <person name="Jacobs-Sera D."/>
            <person name="Hendrix R.W."/>
            <person name="Hatfull G.F."/>
        </authorList>
    </citation>
    <scope>NUCLEOTIDE SEQUENCE [LARGE SCALE GENOMIC DNA]</scope>
</reference>
<protein>
    <submittedName>
        <fullName evidence="1">Uncharacterized protein</fullName>
    </submittedName>
</protein>
<organism evidence="1 2">
    <name type="scientific">Mycobacterium phage Phaeder</name>
    <dbReference type="NCBI Taxonomy" id="1897487"/>
    <lineage>
        <taxon>Viruses</taxon>
        <taxon>Duplodnaviria</taxon>
        <taxon>Heunggongvirae</taxon>
        <taxon>Uroviricota</taxon>
        <taxon>Caudoviricetes</taxon>
        <taxon>Fromanvirus</taxon>
        <taxon>Fromanvirus packman</taxon>
    </lineage>
</organism>
<accession>A0A1D9CAB9</accession>
<sequence length="72" mass="8423">MSRRISPQEERLGLDPPHVKNPVLYGLTMTWDYEKDELTIEVPYPTQVVYRSTNDMLDGSTVIFRRRKPGDL</sequence>
<dbReference type="Proteomes" id="UP000222140">
    <property type="component" value="Segment"/>
</dbReference>
<name>A0A1D9CAB9_9CAUD</name>
<dbReference type="EMBL" id="KX664447">
    <property type="protein sequence ID" value="AOY12045.1"/>
    <property type="molecule type" value="Genomic_DNA"/>
</dbReference>
<proteinExistence type="predicted"/>
<evidence type="ECO:0000313" key="2">
    <source>
        <dbReference type="Proteomes" id="UP000222140"/>
    </source>
</evidence>